<evidence type="ECO:0000313" key="3">
    <source>
        <dbReference type="Proteomes" id="UP000694414"/>
    </source>
</evidence>
<sequence>MAGNTRSSRFRGADTDEFAQNKFADEQEAAAAGEPGPDPGGYRDTVSSKLCSAAQPGMRVKMPILIRVLRKGQT</sequence>
<feature type="region of interest" description="Disordered" evidence="1">
    <location>
        <begin position="1"/>
        <end position="48"/>
    </location>
</feature>
<dbReference type="Proteomes" id="UP000694414">
    <property type="component" value="Unplaced"/>
</dbReference>
<dbReference type="Ensembl" id="ENSPSMT00000011013.1">
    <property type="protein sequence ID" value="ENSPSMP00000009398.1"/>
    <property type="gene ID" value="ENSPSMG00000006878.1"/>
</dbReference>
<dbReference type="AlphaFoldDB" id="A0A8C8Z2Q3"/>
<protein>
    <submittedName>
        <fullName evidence="2">Uncharacterized protein</fullName>
    </submittedName>
</protein>
<reference evidence="2" key="2">
    <citation type="submission" date="2025-09" db="UniProtKB">
        <authorList>
            <consortium name="Ensembl"/>
        </authorList>
    </citation>
    <scope>IDENTIFICATION</scope>
</reference>
<evidence type="ECO:0000256" key="1">
    <source>
        <dbReference type="SAM" id="MobiDB-lite"/>
    </source>
</evidence>
<accession>A0A8C8Z2Q3</accession>
<organism evidence="2 3">
    <name type="scientific">Prolemur simus</name>
    <name type="common">Greater bamboo lemur</name>
    <name type="synonym">Hapalemur simus</name>
    <dbReference type="NCBI Taxonomy" id="1328070"/>
    <lineage>
        <taxon>Eukaryota</taxon>
        <taxon>Metazoa</taxon>
        <taxon>Chordata</taxon>
        <taxon>Craniata</taxon>
        <taxon>Vertebrata</taxon>
        <taxon>Euteleostomi</taxon>
        <taxon>Mammalia</taxon>
        <taxon>Eutheria</taxon>
        <taxon>Euarchontoglires</taxon>
        <taxon>Primates</taxon>
        <taxon>Strepsirrhini</taxon>
        <taxon>Lemuriformes</taxon>
        <taxon>Lemuridae</taxon>
        <taxon>Prolemur</taxon>
    </lineage>
</organism>
<evidence type="ECO:0000313" key="2">
    <source>
        <dbReference type="Ensembl" id="ENSPSMP00000009398.1"/>
    </source>
</evidence>
<keyword evidence="3" id="KW-1185">Reference proteome</keyword>
<name>A0A8C8Z2Q3_PROSS</name>
<dbReference type="GeneTree" id="ENSGT00980000202260"/>
<proteinExistence type="predicted"/>
<reference evidence="2" key="1">
    <citation type="submission" date="2025-08" db="UniProtKB">
        <authorList>
            <consortium name="Ensembl"/>
        </authorList>
    </citation>
    <scope>IDENTIFICATION</scope>
</reference>